<accession>A0A7H8NAU4</accession>
<organism evidence="2 3">
    <name type="scientific">Streptomyces buecherae</name>
    <dbReference type="NCBI Taxonomy" id="2763006"/>
    <lineage>
        <taxon>Bacteria</taxon>
        <taxon>Bacillati</taxon>
        <taxon>Actinomycetota</taxon>
        <taxon>Actinomycetes</taxon>
        <taxon>Kitasatosporales</taxon>
        <taxon>Streptomycetaceae</taxon>
        <taxon>Streptomyces</taxon>
    </lineage>
</organism>
<keyword evidence="3" id="KW-1185">Reference proteome</keyword>
<dbReference type="Pfam" id="PF13560">
    <property type="entry name" value="HTH_31"/>
    <property type="match status" value="1"/>
</dbReference>
<evidence type="ECO:0000259" key="1">
    <source>
        <dbReference type="PROSITE" id="PS50943"/>
    </source>
</evidence>
<dbReference type="SUPFAM" id="SSF47413">
    <property type="entry name" value="lambda repressor-like DNA-binding domains"/>
    <property type="match status" value="1"/>
</dbReference>
<evidence type="ECO:0000313" key="3">
    <source>
        <dbReference type="Proteomes" id="UP000509303"/>
    </source>
</evidence>
<dbReference type="Proteomes" id="UP000509303">
    <property type="component" value="Chromosome"/>
</dbReference>
<dbReference type="Gene3D" id="1.25.40.10">
    <property type="entry name" value="Tetratricopeptide repeat domain"/>
    <property type="match status" value="1"/>
</dbReference>
<evidence type="ECO:0000313" key="2">
    <source>
        <dbReference type="EMBL" id="QKW51502.1"/>
    </source>
</evidence>
<reference evidence="2 3" key="1">
    <citation type="submission" date="2020-06" db="EMBL/GenBank/DDBJ databases">
        <title>Genome mining for natural products.</title>
        <authorList>
            <person name="Zhang B."/>
            <person name="Shi J."/>
            <person name="Ge H."/>
        </authorList>
    </citation>
    <scope>NUCLEOTIDE SEQUENCE [LARGE SCALE GENOMIC DNA]</scope>
    <source>
        <strain evidence="2 3">NA00687</strain>
    </source>
</reference>
<protein>
    <submittedName>
        <fullName evidence="2">Helix-turn-helix domain-containing protein</fullName>
    </submittedName>
</protein>
<name>A0A7H8NAU4_9ACTN</name>
<dbReference type="InterPro" id="IPR001387">
    <property type="entry name" value="Cro/C1-type_HTH"/>
</dbReference>
<sequence>MEKTVGRKCTKCDRALSQYNTTAVCGPCSRAAGNSGTPVATGIPDRAWRDPRAQQALASWDFGQLLLVLRRRSGMSQMALRSLTGLTQSFISDLERGHKELRGARAIIDLLNSLGLPADLRPLLLAPMSESKRSASVGIDPALPWTVDRMVAELEVAVGGTMNRRNVLALSGAGLMQYVLQSTIAPTEATAAPSPADGQATDTLIDSLQATTDALRQLDATSGSGALLPAAKAHLNVVLKLVKSADDDRTRRRLAAVTADTAMQTGWYTFDSGAHTAGQRIFLGALRAAHASGDPRLTAGALAFLAIHAYSVGDPRDAVSAARAARRGISSQDAPALHAMLLTRQARGHARLREEREAQAALEEARTLCGRGTGEHDPRWLYWINEGEILGQMGSCWLDLGNPARAASTFDAARASLSTDESRTRAQFLSRAATAQRRAGDTDAGCAIGHEVITLAAGIRSARLDDHLQKMLSEFRQANPPALTRELLECGDALLGKRDVA</sequence>
<dbReference type="EMBL" id="CP054929">
    <property type="protein sequence ID" value="QKW51502.1"/>
    <property type="molecule type" value="Genomic_DNA"/>
</dbReference>
<dbReference type="RefSeq" id="WP_176163221.1">
    <property type="nucleotide sequence ID" value="NZ_CP054929.1"/>
</dbReference>
<gene>
    <name evidence="2" type="ORF">HUT08_20405</name>
</gene>
<dbReference type="Gene3D" id="1.10.260.40">
    <property type="entry name" value="lambda repressor-like DNA-binding domains"/>
    <property type="match status" value="1"/>
</dbReference>
<dbReference type="CDD" id="cd00093">
    <property type="entry name" value="HTH_XRE"/>
    <property type="match status" value="1"/>
</dbReference>
<dbReference type="SUPFAM" id="SSF48452">
    <property type="entry name" value="TPR-like"/>
    <property type="match status" value="1"/>
</dbReference>
<dbReference type="InterPro" id="IPR011990">
    <property type="entry name" value="TPR-like_helical_dom_sf"/>
</dbReference>
<dbReference type="InterPro" id="IPR010982">
    <property type="entry name" value="Lambda_DNA-bd_dom_sf"/>
</dbReference>
<dbReference type="GO" id="GO:0003677">
    <property type="term" value="F:DNA binding"/>
    <property type="evidence" value="ECO:0007669"/>
    <property type="project" value="InterPro"/>
</dbReference>
<proteinExistence type="predicted"/>
<feature type="domain" description="HTH cro/C1-type" evidence="1">
    <location>
        <begin position="66"/>
        <end position="120"/>
    </location>
</feature>
<dbReference type="PROSITE" id="PS50943">
    <property type="entry name" value="HTH_CROC1"/>
    <property type="match status" value="1"/>
</dbReference>
<dbReference type="AlphaFoldDB" id="A0A7H8NAU4"/>